<feature type="transmembrane region" description="Helical" evidence="1">
    <location>
        <begin position="46"/>
        <end position="64"/>
    </location>
</feature>
<keyword evidence="1" id="KW-1133">Transmembrane helix</keyword>
<proteinExistence type="predicted"/>
<organism evidence="2 3">
    <name type="scientific">Aspergillus pseudonomiae</name>
    <dbReference type="NCBI Taxonomy" id="1506151"/>
    <lineage>
        <taxon>Eukaryota</taxon>
        <taxon>Fungi</taxon>
        <taxon>Dikarya</taxon>
        <taxon>Ascomycota</taxon>
        <taxon>Pezizomycotina</taxon>
        <taxon>Eurotiomycetes</taxon>
        <taxon>Eurotiomycetidae</taxon>
        <taxon>Eurotiales</taxon>
        <taxon>Aspergillaceae</taxon>
        <taxon>Aspergillus</taxon>
        <taxon>Aspergillus subgen. Circumdati</taxon>
    </lineage>
</organism>
<accession>A0A5N7CWE5</accession>
<keyword evidence="1" id="KW-0812">Transmembrane</keyword>
<evidence type="ECO:0000313" key="2">
    <source>
        <dbReference type="EMBL" id="KAE8397898.1"/>
    </source>
</evidence>
<sequence length="115" mass="12618">MALTVLPAAHSHITPDTQMNTMSELASYVKFAPIHESHPFHYSDSFLSHSFLFPFVILSGRAFLLPFLKVHILMGLGGIQSTYTGSAKSIPDLLHYVVIYKVNGKGNGGNKSSRL</sequence>
<keyword evidence="3" id="KW-1185">Reference proteome</keyword>
<dbReference type="Proteomes" id="UP000325579">
    <property type="component" value="Unassembled WGS sequence"/>
</dbReference>
<gene>
    <name evidence="2" type="ORF">BDV37DRAFT_44240</name>
</gene>
<name>A0A5N7CWE5_9EURO</name>
<keyword evidence="1" id="KW-0472">Membrane</keyword>
<dbReference type="GeneID" id="43675354"/>
<dbReference type="EMBL" id="ML736874">
    <property type="protein sequence ID" value="KAE8397898.1"/>
    <property type="molecule type" value="Genomic_DNA"/>
</dbReference>
<dbReference type="RefSeq" id="XP_031935217.1">
    <property type="nucleotide sequence ID" value="XM_032090663.1"/>
</dbReference>
<protein>
    <submittedName>
        <fullName evidence="2">Uncharacterized protein</fullName>
    </submittedName>
</protein>
<evidence type="ECO:0000313" key="3">
    <source>
        <dbReference type="Proteomes" id="UP000325579"/>
    </source>
</evidence>
<reference evidence="2 3" key="1">
    <citation type="submission" date="2019-04" db="EMBL/GenBank/DDBJ databases">
        <authorList>
            <consortium name="DOE Joint Genome Institute"/>
            <person name="Mondo S."/>
            <person name="Kjaerbolling I."/>
            <person name="Vesth T."/>
            <person name="Frisvad J.C."/>
            <person name="Nybo J.L."/>
            <person name="Theobald S."/>
            <person name="Kildgaard S."/>
            <person name="Isbrandt T."/>
            <person name="Kuo A."/>
            <person name="Sato A."/>
            <person name="Lyhne E.K."/>
            <person name="Kogle M.E."/>
            <person name="Wiebenga A."/>
            <person name="Kun R.S."/>
            <person name="Lubbers R.J."/>
            <person name="Makela M.R."/>
            <person name="Barry K."/>
            <person name="Chovatia M."/>
            <person name="Clum A."/>
            <person name="Daum C."/>
            <person name="Haridas S."/>
            <person name="He G."/>
            <person name="LaButti K."/>
            <person name="Lipzen A."/>
            <person name="Riley R."/>
            <person name="Salamov A."/>
            <person name="Simmons B.A."/>
            <person name="Magnuson J.K."/>
            <person name="Henrissat B."/>
            <person name="Mortensen U.H."/>
            <person name="Larsen T.O."/>
            <person name="Devries R.P."/>
            <person name="Grigoriev I.V."/>
            <person name="Machida M."/>
            <person name="Baker S.E."/>
            <person name="Andersen M.R."/>
            <person name="Cantor M.N."/>
            <person name="Hua S.X."/>
        </authorList>
    </citation>
    <scope>NUCLEOTIDE SEQUENCE [LARGE SCALE GENOMIC DNA]</scope>
    <source>
        <strain evidence="2 3">CBS 119388</strain>
    </source>
</reference>
<evidence type="ECO:0000256" key="1">
    <source>
        <dbReference type="SAM" id="Phobius"/>
    </source>
</evidence>
<dbReference type="AlphaFoldDB" id="A0A5N7CWE5"/>